<reference evidence="1 2" key="1">
    <citation type="submission" date="2020-07" db="EMBL/GenBank/DDBJ databases">
        <title>Sequencing the genomes of 1000 actinobacteria strains.</title>
        <authorList>
            <person name="Klenk H.-P."/>
        </authorList>
    </citation>
    <scope>NUCLEOTIDE SEQUENCE [LARGE SCALE GENOMIC DNA]</scope>
    <source>
        <strain evidence="1 2">DSM 104006</strain>
    </source>
</reference>
<sequence length="74" mass="8139">MLASLLNPYSFTEIGDDGVTRQSHTGNCTDYKKALATRFGVNQKYVGTIEIVVDRANGSLVLVNPSGGGWEWRY</sequence>
<evidence type="ECO:0000313" key="2">
    <source>
        <dbReference type="Proteomes" id="UP000549616"/>
    </source>
</evidence>
<protein>
    <submittedName>
        <fullName evidence="1">Uncharacterized protein</fullName>
    </submittedName>
</protein>
<comment type="caution">
    <text evidence="1">The sequence shown here is derived from an EMBL/GenBank/DDBJ whole genome shotgun (WGS) entry which is preliminary data.</text>
</comment>
<proteinExistence type="predicted"/>
<name>A0A853B9W0_9PSEU</name>
<dbReference type="AlphaFoldDB" id="A0A853B9W0"/>
<dbReference type="Proteomes" id="UP000549616">
    <property type="component" value="Unassembled WGS sequence"/>
</dbReference>
<dbReference type="RefSeq" id="WP_179776395.1">
    <property type="nucleotide sequence ID" value="NZ_JACCFK010000002.1"/>
</dbReference>
<accession>A0A853B9W0</accession>
<evidence type="ECO:0000313" key="1">
    <source>
        <dbReference type="EMBL" id="NYI92118.1"/>
    </source>
</evidence>
<gene>
    <name evidence="1" type="ORF">HNR02_005493</name>
</gene>
<keyword evidence="2" id="KW-1185">Reference proteome</keyword>
<dbReference type="EMBL" id="JACCFK010000002">
    <property type="protein sequence ID" value="NYI92118.1"/>
    <property type="molecule type" value="Genomic_DNA"/>
</dbReference>
<organism evidence="1 2">
    <name type="scientific">Amycolatopsis endophytica</name>
    <dbReference type="NCBI Taxonomy" id="860233"/>
    <lineage>
        <taxon>Bacteria</taxon>
        <taxon>Bacillati</taxon>
        <taxon>Actinomycetota</taxon>
        <taxon>Actinomycetes</taxon>
        <taxon>Pseudonocardiales</taxon>
        <taxon>Pseudonocardiaceae</taxon>
        <taxon>Amycolatopsis</taxon>
    </lineage>
</organism>